<gene>
    <name evidence="5" type="ORF">SAMN02745219_02360</name>
</gene>
<dbReference type="InterPro" id="IPR004089">
    <property type="entry name" value="MCPsignal_dom"/>
</dbReference>
<evidence type="ECO:0000313" key="5">
    <source>
        <dbReference type="EMBL" id="SHJ34898.1"/>
    </source>
</evidence>
<evidence type="ECO:0000256" key="2">
    <source>
        <dbReference type="PROSITE-ProRule" id="PRU00284"/>
    </source>
</evidence>
<dbReference type="GO" id="GO:0016020">
    <property type="term" value="C:membrane"/>
    <property type="evidence" value="ECO:0007669"/>
    <property type="project" value="InterPro"/>
</dbReference>
<dbReference type="Proteomes" id="UP000184529">
    <property type="component" value="Unassembled WGS sequence"/>
</dbReference>
<dbReference type="OrthoDB" id="3192at2"/>
<sequence>MPNYFQNVADQTKLLGLNAAIEATRAGQVGRGFAVVVAQEVRKLAEESSARRDREDFKPVQEFH</sequence>
<dbReference type="AlphaFoldDB" id="A0A1M6IKE7"/>
<keyword evidence="1 2" id="KW-0807">Transducer</keyword>
<dbReference type="GO" id="GO:0007165">
    <property type="term" value="P:signal transduction"/>
    <property type="evidence" value="ECO:0007669"/>
    <property type="project" value="UniProtKB-KW"/>
</dbReference>
<dbReference type="PROSITE" id="PS50111">
    <property type="entry name" value="CHEMOTAXIS_TRANSDUC_2"/>
    <property type="match status" value="1"/>
</dbReference>
<dbReference type="STRING" id="1121432.SAMN02745219_02360"/>
<proteinExistence type="predicted"/>
<feature type="domain" description="Methyl-accepting transducer" evidence="4">
    <location>
        <begin position="1"/>
        <end position="49"/>
    </location>
</feature>
<name>A0A1M6IKE7_9FIRM</name>
<dbReference type="EMBL" id="FQZM01000029">
    <property type="protein sequence ID" value="SHJ34898.1"/>
    <property type="molecule type" value="Genomic_DNA"/>
</dbReference>
<organism evidence="5 6">
    <name type="scientific">Desulfofundulus thermosubterraneus DSM 16057</name>
    <dbReference type="NCBI Taxonomy" id="1121432"/>
    <lineage>
        <taxon>Bacteria</taxon>
        <taxon>Bacillati</taxon>
        <taxon>Bacillota</taxon>
        <taxon>Clostridia</taxon>
        <taxon>Eubacteriales</taxon>
        <taxon>Peptococcaceae</taxon>
        <taxon>Desulfofundulus</taxon>
    </lineage>
</organism>
<dbReference type="Gene3D" id="1.10.287.950">
    <property type="entry name" value="Methyl-accepting chemotaxis protein"/>
    <property type="match status" value="1"/>
</dbReference>
<dbReference type="PANTHER" id="PTHR32089:SF112">
    <property type="entry name" value="LYSOZYME-LIKE PROTEIN-RELATED"/>
    <property type="match status" value="1"/>
</dbReference>
<evidence type="ECO:0000256" key="1">
    <source>
        <dbReference type="ARBA" id="ARBA00023224"/>
    </source>
</evidence>
<evidence type="ECO:0000313" key="6">
    <source>
        <dbReference type="Proteomes" id="UP000184529"/>
    </source>
</evidence>
<feature type="region of interest" description="Disordered" evidence="3">
    <location>
        <begin position="44"/>
        <end position="64"/>
    </location>
</feature>
<keyword evidence="6" id="KW-1185">Reference proteome</keyword>
<evidence type="ECO:0000259" key="4">
    <source>
        <dbReference type="PROSITE" id="PS50111"/>
    </source>
</evidence>
<dbReference type="Pfam" id="PF00015">
    <property type="entry name" value="MCPsignal"/>
    <property type="match status" value="1"/>
</dbReference>
<evidence type="ECO:0000256" key="3">
    <source>
        <dbReference type="SAM" id="MobiDB-lite"/>
    </source>
</evidence>
<dbReference type="PANTHER" id="PTHR32089">
    <property type="entry name" value="METHYL-ACCEPTING CHEMOTAXIS PROTEIN MCPB"/>
    <property type="match status" value="1"/>
</dbReference>
<accession>A0A1M6IKE7</accession>
<dbReference type="SUPFAM" id="SSF58104">
    <property type="entry name" value="Methyl-accepting chemotaxis protein (MCP) signaling domain"/>
    <property type="match status" value="1"/>
</dbReference>
<protein>
    <submittedName>
        <fullName evidence="5">Methyl-accepting chemotaxis protein (MCP) signalling domain-containing protein</fullName>
    </submittedName>
</protein>
<reference evidence="6" key="1">
    <citation type="submission" date="2016-11" db="EMBL/GenBank/DDBJ databases">
        <authorList>
            <person name="Varghese N."/>
            <person name="Submissions S."/>
        </authorList>
    </citation>
    <scope>NUCLEOTIDE SEQUENCE [LARGE SCALE GENOMIC DNA]</scope>
    <source>
        <strain evidence="6">DSM 16057</strain>
    </source>
</reference>